<dbReference type="Gene3D" id="2.60.40.1080">
    <property type="match status" value="1"/>
</dbReference>
<dbReference type="EMBL" id="CP102252">
    <property type="protein sequence ID" value="UWN66150.1"/>
    <property type="molecule type" value="Genomic_DNA"/>
</dbReference>
<proteinExistence type="predicted"/>
<feature type="signal peptide" evidence="1">
    <location>
        <begin position="1"/>
        <end position="29"/>
    </location>
</feature>
<organism evidence="2 3">
    <name type="scientific">Alistipes senegalensis JC50</name>
    <dbReference type="NCBI Taxonomy" id="1033732"/>
    <lineage>
        <taxon>Bacteria</taxon>
        <taxon>Pseudomonadati</taxon>
        <taxon>Bacteroidota</taxon>
        <taxon>Bacteroidia</taxon>
        <taxon>Bacteroidales</taxon>
        <taxon>Rikenellaceae</taxon>
        <taxon>Alistipes</taxon>
    </lineage>
</organism>
<accession>A0ABY5V966</accession>
<dbReference type="RefSeq" id="WP_019152306.1">
    <property type="nucleotide sequence ID" value="NZ_CP102252.1"/>
</dbReference>
<name>A0ABY5V966_9BACT</name>
<keyword evidence="3" id="KW-1185">Reference proteome</keyword>
<evidence type="ECO:0000313" key="3">
    <source>
        <dbReference type="Proteomes" id="UP001058267"/>
    </source>
</evidence>
<dbReference type="SUPFAM" id="SSF49373">
    <property type="entry name" value="Invasin/intimin cell-adhesion fragments"/>
    <property type="match status" value="1"/>
</dbReference>
<feature type="chain" id="PRO_5046132838" evidence="1">
    <location>
        <begin position="30"/>
        <end position="457"/>
    </location>
</feature>
<gene>
    <name evidence="2" type="ORF">NQ519_04760</name>
</gene>
<dbReference type="Proteomes" id="UP001058267">
    <property type="component" value="Chromosome"/>
</dbReference>
<keyword evidence="1" id="KW-0732">Signal</keyword>
<evidence type="ECO:0000313" key="2">
    <source>
        <dbReference type="EMBL" id="UWN66150.1"/>
    </source>
</evidence>
<reference evidence="2" key="1">
    <citation type="journal article" date="2022" name="Cell">
        <title>Design, construction, and in vivo augmentation of a complex gut microbiome.</title>
        <authorList>
            <person name="Cheng A.G."/>
            <person name="Ho P.Y."/>
            <person name="Aranda-Diaz A."/>
            <person name="Jain S."/>
            <person name="Yu F.B."/>
            <person name="Meng X."/>
            <person name="Wang M."/>
            <person name="Iakiviak M."/>
            <person name="Nagashima K."/>
            <person name="Zhao A."/>
            <person name="Murugkar P."/>
            <person name="Patil A."/>
            <person name="Atabakhsh K."/>
            <person name="Weakley A."/>
            <person name="Yan J."/>
            <person name="Brumbaugh A.R."/>
            <person name="Higginbottom S."/>
            <person name="Dimas A."/>
            <person name="Shiver A.L."/>
            <person name="Deutschbauer A."/>
            <person name="Neff N."/>
            <person name="Sonnenburg J.L."/>
            <person name="Huang K.C."/>
            <person name="Fischbach M.A."/>
        </authorList>
    </citation>
    <scope>NUCLEOTIDE SEQUENCE</scope>
    <source>
        <strain evidence="2">JC50</strain>
    </source>
</reference>
<evidence type="ECO:0000256" key="1">
    <source>
        <dbReference type="SAM" id="SignalP"/>
    </source>
</evidence>
<protein>
    <submittedName>
        <fullName evidence="2">Ig-like domain-containing protein</fullName>
    </submittedName>
</protein>
<dbReference type="PROSITE" id="PS51257">
    <property type="entry name" value="PROKAR_LIPOPROTEIN"/>
    <property type="match status" value="1"/>
</dbReference>
<dbReference type="InterPro" id="IPR008964">
    <property type="entry name" value="Invasin/intimin_cell_adhesion"/>
</dbReference>
<sequence length="457" mass="49298">MNTKQTYGKSRIRPLLSGLLLLAATAAFSSCSDDGEENDVLSILFEKSSVSVSVSGSEQLRIKVITPGRGVSQTDWYDQAANPLGIVWNSGNENAVRVDAQGVVTGIGTGNAPVTVTAPNGVYARTSVSVSNDAIFEKVAAGLTEEIVYSKGVQLERNAVMQCFDVDSKGELYYVQIAGSDAHKLHVLRGGANQSPADFMTLRWFGHGTNMAVEEQGADRYIWINSNANKLDDNSYSQSQTVSRIKYEAGKTLDKYSGETFYLPGKRNVHPAIDAASDLLAITASTTGVRDFYVYKLSEALALPVSDVSLTVTWGGEEGTQKTTETRVVQVRKLDQLTPVGQFSVSTGKTAADLGYYDFQGFDCTNGIIYFYEGTGNNNDGKTASVAYVTLLDLKGAQVYPRTKVGAIADMQALTTAGITSTGYMEAEGIKMKNGSLWLGFASKSTDDIRRANIFRY</sequence>